<dbReference type="GO" id="GO:0005524">
    <property type="term" value="F:ATP binding"/>
    <property type="evidence" value="ECO:0007669"/>
    <property type="project" value="UniProtKB-KW"/>
</dbReference>
<dbReference type="Proteomes" id="UP000324629">
    <property type="component" value="Unassembled WGS sequence"/>
</dbReference>
<proteinExistence type="inferred from homology"/>
<evidence type="ECO:0000259" key="15">
    <source>
        <dbReference type="Pfam" id="PF17852"/>
    </source>
</evidence>
<dbReference type="Gene3D" id="1.20.920.30">
    <property type="match status" value="1"/>
</dbReference>
<dbReference type="Gene3D" id="3.40.50.300">
    <property type="entry name" value="P-loop containing nucleotide triphosphate hydrolases"/>
    <property type="match status" value="3"/>
</dbReference>
<comment type="caution">
    <text evidence="19">The sequence shown here is derived from an EMBL/GenBank/DDBJ whole genome shotgun (WGS) entry which is preliminary data.</text>
</comment>
<dbReference type="PANTHER" id="PTHR22878:SF73">
    <property type="entry name" value="DYNEIN AXONEMAL HEAVY CHAIN 1"/>
    <property type="match status" value="1"/>
</dbReference>
<dbReference type="Pfam" id="PF18198">
    <property type="entry name" value="AAA_lid_11"/>
    <property type="match status" value="1"/>
</dbReference>
<dbReference type="Pfam" id="PF18199">
    <property type="entry name" value="Dynein_C"/>
    <property type="match status" value="1"/>
</dbReference>
<dbReference type="GO" id="GO:0051959">
    <property type="term" value="F:dynein light intermediate chain binding"/>
    <property type="evidence" value="ECO:0007669"/>
    <property type="project" value="InterPro"/>
</dbReference>
<dbReference type="FunFam" id="1.10.8.1220:FF:000001">
    <property type="entry name" value="Dynein axonemal heavy chain 5"/>
    <property type="match status" value="1"/>
</dbReference>
<dbReference type="InterPro" id="IPR054354">
    <property type="entry name" value="DYNC2H1-like_lid"/>
</dbReference>
<keyword evidence="5" id="KW-0547">Nucleotide-binding</keyword>
<organism evidence="19 20">
    <name type="scientific">Paragonimus westermani</name>
    <dbReference type="NCBI Taxonomy" id="34504"/>
    <lineage>
        <taxon>Eukaryota</taxon>
        <taxon>Metazoa</taxon>
        <taxon>Spiralia</taxon>
        <taxon>Lophotrochozoa</taxon>
        <taxon>Platyhelminthes</taxon>
        <taxon>Trematoda</taxon>
        <taxon>Digenea</taxon>
        <taxon>Plagiorchiida</taxon>
        <taxon>Troglotremata</taxon>
        <taxon>Troglotrematidae</taxon>
        <taxon>Paragonimus</taxon>
    </lineage>
</organism>
<feature type="domain" description="Dynein heavy chain C-terminal" evidence="17">
    <location>
        <begin position="1385"/>
        <end position="1689"/>
    </location>
</feature>
<keyword evidence="12" id="KW-0966">Cell projection</keyword>
<keyword evidence="10" id="KW-0505">Motor protein</keyword>
<dbReference type="InterPro" id="IPR026983">
    <property type="entry name" value="DHC"/>
</dbReference>
<dbReference type="FunFam" id="1.20.1270.280:FF:000001">
    <property type="entry name" value="dynein heavy chain 7, axonemal"/>
    <property type="match status" value="1"/>
</dbReference>
<evidence type="ECO:0000256" key="8">
    <source>
        <dbReference type="ARBA" id="ARBA00023054"/>
    </source>
</evidence>
<dbReference type="Gene3D" id="1.20.1270.280">
    <property type="match status" value="1"/>
</dbReference>
<evidence type="ECO:0000256" key="2">
    <source>
        <dbReference type="ARBA" id="ARBA00008887"/>
    </source>
</evidence>
<dbReference type="Pfam" id="PF12781">
    <property type="entry name" value="AAA_9"/>
    <property type="match status" value="1"/>
</dbReference>
<keyword evidence="11" id="KW-0206">Cytoskeleton</keyword>
<dbReference type="Pfam" id="PF03028">
    <property type="entry name" value="Dynein_heavy"/>
    <property type="match status" value="1"/>
</dbReference>
<dbReference type="GO" id="GO:0005874">
    <property type="term" value="C:microtubule"/>
    <property type="evidence" value="ECO:0007669"/>
    <property type="project" value="UniProtKB-KW"/>
</dbReference>
<dbReference type="Gene3D" id="1.10.8.720">
    <property type="entry name" value="Region D6 of dynein motor"/>
    <property type="match status" value="1"/>
</dbReference>
<evidence type="ECO:0000256" key="1">
    <source>
        <dbReference type="ARBA" id="ARBA00004430"/>
    </source>
</evidence>
<feature type="domain" description="Dynein heavy chain AAA 5 extension" evidence="15">
    <location>
        <begin position="41"/>
        <end position="98"/>
    </location>
</feature>
<dbReference type="FunFam" id="1.10.8.720:FF:000001">
    <property type="entry name" value="dynein heavy chain 7, axonemal"/>
    <property type="match status" value="1"/>
</dbReference>
<dbReference type="FunFam" id="3.40.50.300:FF:000362">
    <property type="entry name" value="Dynein, axonemal, heavy chain 6"/>
    <property type="match status" value="1"/>
</dbReference>
<dbReference type="PANTHER" id="PTHR22878">
    <property type="entry name" value="DYNEIN HEAVY CHAIN 6, AXONEMAL-LIKE-RELATED"/>
    <property type="match status" value="1"/>
</dbReference>
<dbReference type="InterPro" id="IPR043160">
    <property type="entry name" value="Dynein_C_barrel"/>
</dbReference>
<dbReference type="Pfam" id="PF22597">
    <property type="entry name" value="DYN_lid"/>
    <property type="match status" value="1"/>
</dbReference>
<evidence type="ECO:0000259" key="18">
    <source>
        <dbReference type="Pfam" id="PF22597"/>
    </source>
</evidence>
<dbReference type="GO" id="GO:0045505">
    <property type="term" value="F:dynein intermediate chain binding"/>
    <property type="evidence" value="ECO:0007669"/>
    <property type="project" value="InterPro"/>
</dbReference>
<feature type="domain" description="Dynein heavy chain ATP-binding dynein motor region" evidence="14">
    <location>
        <begin position="644"/>
        <end position="831"/>
    </location>
</feature>
<feature type="domain" description="Dynein heavy chain region D6 P-loop" evidence="13">
    <location>
        <begin position="1076"/>
        <end position="1207"/>
    </location>
</feature>
<keyword evidence="4" id="KW-0493">Microtubule</keyword>
<evidence type="ECO:0000256" key="3">
    <source>
        <dbReference type="ARBA" id="ARBA00022490"/>
    </source>
</evidence>
<dbReference type="FunFam" id="3.40.50.300:FF:002141">
    <property type="entry name" value="Dynein heavy chain"/>
    <property type="match status" value="1"/>
</dbReference>
<evidence type="ECO:0000256" key="5">
    <source>
        <dbReference type="ARBA" id="ARBA00022741"/>
    </source>
</evidence>
<dbReference type="GO" id="GO:0005930">
    <property type="term" value="C:axoneme"/>
    <property type="evidence" value="ECO:0007669"/>
    <property type="project" value="UniProtKB-SubCell"/>
</dbReference>
<name>A0A5J4NN19_9TREM</name>
<evidence type="ECO:0000256" key="6">
    <source>
        <dbReference type="ARBA" id="ARBA00022840"/>
    </source>
</evidence>
<evidence type="ECO:0000256" key="7">
    <source>
        <dbReference type="ARBA" id="ARBA00023017"/>
    </source>
</evidence>
<keyword evidence="6" id="KW-0067">ATP-binding</keyword>
<dbReference type="InterPro" id="IPR041466">
    <property type="entry name" value="Dynein_AAA5_ext"/>
</dbReference>
<evidence type="ECO:0000259" key="14">
    <source>
        <dbReference type="Pfam" id="PF12781"/>
    </source>
</evidence>
<dbReference type="InterPro" id="IPR027417">
    <property type="entry name" value="P-loop_NTPase"/>
</dbReference>
<dbReference type="InterPro" id="IPR035706">
    <property type="entry name" value="AAA_9"/>
</dbReference>
<evidence type="ECO:0000256" key="12">
    <source>
        <dbReference type="ARBA" id="ARBA00023273"/>
    </source>
</evidence>
<evidence type="ECO:0000256" key="11">
    <source>
        <dbReference type="ARBA" id="ARBA00023212"/>
    </source>
</evidence>
<dbReference type="Gene3D" id="1.10.8.1220">
    <property type="match status" value="1"/>
</dbReference>
<accession>A0A5J4NN19</accession>
<keyword evidence="8" id="KW-0175">Coiled coil</keyword>
<dbReference type="GO" id="GO:0008569">
    <property type="term" value="F:minus-end-directed microtubule motor activity"/>
    <property type="evidence" value="ECO:0007669"/>
    <property type="project" value="InterPro"/>
</dbReference>
<dbReference type="FunFam" id="3.10.490.20:FF:000001">
    <property type="entry name" value="dynein heavy chain 7, axonemal"/>
    <property type="match status" value="1"/>
</dbReference>
<dbReference type="Pfam" id="PF17852">
    <property type="entry name" value="Dynein_AAA_lid"/>
    <property type="match status" value="1"/>
</dbReference>
<dbReference type="GO" id="GO:0030286">
    <property type="term" value="C:dynein complex"/>
    <property type="evidence" value="ECO:0007669"/>
    <property type="project" value="UniProtKB-KW"/>
</dbReference>
<dbReference type="Gene3D" id="3.10.490.20">
    <property type="match status" value="1"/>
</dbReference>
<evidence type="ECO:0000313" key="20">
    <source>
        <dbReference type="Proteomes" id="UP000324629"/>
    </source>
</evidence>
<dbReference type="EMBL" id="QNGE01001736">
    <property type="protein sequence ID" value="KAA3676942.1"/>
    <property type="molecule type" value="Genomic_DNA"/>
</dbReference>
<dbReference type="FunFam" id="1.20.920.30:FF:000005">
    <property type="entry name" value="Dynein, axonemal, heavy chain 2"/>
    <property type="match status" value="1"/>
</dbReference>
<feature type="domain" description="Dynein 2 heavy chain 1 cytoplasmic ATPase lid" evidence="18">
    <location>
        <begin position="339"/>
        <end position="422"/>
    </location>
</feature>
<comment type="subcellular location">
    <subcellularLocation>
        <location evidence="1">Cytoplasm</location>
        <location evidence="1">Cytoskeleton</location>
        <location evidence="1">Cilium axoneme</location>
    </subcellularLocation>
</comment>
<keyword evidence="3" id="KW-0963">Cytoplasm</keyword>
<dbReference type="Gene3D" id="1.10.472.130">
    <property type="match status" value="1"/>
</dbReference>
<feature type="domain" description="Dynein heavy chain AAA lid" evidence="16">
    <location>
        <begin position="1240"/>
        <end position="1379"/>
    </location>
</feature>
<dbReference type="SUPFAM" id="SSF52540">
    <property type="entry name" value="P-loop containing nucleoside triphosphate hydrolases"/>
    <property type="match status" value="2"/>
</dbReference>
<dbReference type="InterPro" id="IPR042219">
    <property type="entry name" value="AAA_lid_11_sf"/>
</dbReference>
<evidence type="ECO:0000256" key="10">
    <source>
        <dbReference type="ARBA" id="ARBA00023175"/>
    </source>
</evidence>
<evidence type="ECO:0000256" key="9">
    <source>
        <dbReference type="ARBA" id="ARBA00023069"/>
    </source>
</evidence>
<reference evidence="19 20" key="1">
    <citation type="journal article" date="2019" name="Gigascience">
        <title>Whole-genome sequence of the oriental lung fluke Paragonimus westermani.</title>
        <authorList>
            <person name="Oey H."/>
            <person name="Zakrzewski M."/>
            <person name="Narain K."/>
            <person name="Devi K.R."/>
            <person name="Agatsuma T."/>
            <person name="Nawaratna S."/>
            <person name="Gobert G.N."/>
            <person name="Jones M.K."/>
            <person name="Ragan M.A."/>
            <person name="McManus D.P."/>
            <person name="Krause L."/>
        </authorList>
    </citation>
    <scope>NUCLEOTIDE SEQUENCE [LARGE SCALE GENOMIC DNA]</scope>
    <source>
        <strain evidence="19 20">IND2009</strain>
    </source>
</reference>
<dbReference type="InterPro" id="IPR041658">
    <property type="entry name" value="AAA_lid_11"/>
</dbReference>
<keyword evidence="20" id="KW-1185">Reference proteome</keyword>
<comment type="similarity">
    <text evidence="2">Belongs to the dynein heavy chain family.</text>
</comment>
<evidence type="ECO:0000259" key="16">
    <source>
        <dbReference type="Pfam" id="PF18198"/>
    </source>
</evidence>
<dbReference type="GO" id="GO:0007018">
    <property type="term" value="P:microtubule-based movement"/>
    <property type="evidence" value="ECO:0007669"/>
    <property type="project" value="InterPro"/>
</dbReference>
<dbReference type="Gene3D" id="6.10.140.1060">
    <property type="match status" value="1"/>
</dbReference>
<keyword evidence="9" id="KW-0969">Cilium</keyword>
<dbReference type="InterPro" id="IPR041228">
    <property type="entry name" value="Dynein_C"/>
</dbReference>
<dbReference type="Pfam" id="PF12775">
    <property type="entry name" value="AAA_7"/>
    <property type="match status" value="1"/>
</dbReference>
<gene>
    <name evidence="19" type="ORF">DEA37_0011823</name>
</gene>
<protein>
    <submittedName>
        <fullName evidence="19">Dynein heavy chain, axonemal</fullName>
    </submittedName>
</protein>
<dbReference type="InterPro" id="IPR004273">
    <property type="entry name" value="Dynein_heavy_D6_P-loop"/>
</dbReference>
<evidence type="ECO:0000259" key="17">
    <source>
        <dbReference type="Pfam" id="PF18199"/>
    </source>
</evidence>
<evidence type="ECO:0000313" key="19">
    <source>
        <dbReference type="EMBL" id="KAA3676942.1"/>
    </source>
</evidence>
<evidence type="ECO:0000259" key="13">
    <source>
        <dbReference type="Pfam" id="PF03028"/>
    </source>
</evidence>
<evidence type="ECO:0000256" key="4">
    <source>
        <dbReference type="ARBA" id="ARBA00022701"/>
    </source>
</evidence>
<keyword evidence="7" id="KW-0243">Dynein</keyword>
<sequence length="1693" mass="192954">MCPKTEPSHYVCPDLGPSCYTPGPEFSKLCQVTEDVLVRIGQALESWFIFSLIWSFGATCTNEGRVKFDAYLRRKMKELKSVLPFPDEGTVYDYRFDDGGFLRTDNRDEEDEGVERKMSWVHWMYNVPELTIPPAIRYSDIIVPTIENVRSGHLIEMLLVAKKPVLCVGPTGTGKTMTIMNKLTRDMPKEYIPEFIIFSAKTTARQTQDLIDGKLDKRRKQVYGPPLGRFLVFFIDDLNMPALEVYGAQPPIELIRQWMDFSGWYDLKSIGEFRKLVDVNFIGAMGPPGGGRNPVTARLMRHFNFLAYNELDDQSMQTIFSVIFRSWLSRLGPDKPAAQLLPHANTLVSTSIEVYTTIQSQMLPTPAKSHYTFNMRDLSKVFQGMLMMEPSSLVGSREQLLRLWFHESSRVFQDRLVNDTDREWFLNLMNDKSKAAFQLSVSDYVQSQPLLYGDFLTAAASDVWRYIEMVDHAQVLQVIEENLDDYNQVNMAKMNLVLFMYAVEHICRIARIIRQPQGNALLLGMGGSGRQSLTRLASHMAEYDCFQIELSKNYGFSEWRDDLKKIMLTAGIEDHPVTFLFSDTQIKSESFLEDINNILNAGDVPNIYTLDDLDKIFDAMKTVVADQNLQPTKTNLFNCYTKRGQANKWIKALGSHEGMTVIKMSDKDFLRSLENSIRFGKPCLLENVGEELDPALEPVLLKQTYKHQGATVIKLGDAVIPYHDDFRFYITTKLPNPHYKPEVSTKVTLVNFTLSPDGLEDQLLGIVVAEERPDLEEAKNQLIVSNAKMKQELKEIEDKILERLSATEGSPVDDVDLIQTLEASKLKSSEIQAKVLIAEQTENDIDETRSKYIPVAVRTQILFFCVADLANIDPMYQYSLEWFVNIFLNGIVNADKADNVPQRVVNINNYFTFSLYSNVCRSLFEKHKLMFAFLVAIRILQNKGLINPDEYRYLLAGGTTKPREVPNPAPEWISDRMWGDVLTLTALPNFATLPEGITENRDGFKIIFDSLEPHRAQFPQPWQDNLDSFQRILLLRCLRADKVTNAMQDFVTHHLGQRFVEPQSTSLPEVFKDSSPSSPLIFVLSQGTDPASDLYKFADEMRFGGKKLSAISLGQGQGPRAEELMRAAMDRGIWVFFQNCHLAPSWMPVLERLVEQIDKDRILNSHFAALLDWPSITQVHRDFRLWLTSMPSPDFPVFILQNGSKMTVEPPKGLKANLMRTYNSINDQYLANVADKNSVFRHLLLSLAFFNGVLIERKKFGPLGFNIPYEFTTGDLRICMDQLVMFLTEYAVTPYKVLCYTAGHINYGGRITDDWDRRCAMSILGEYYNNRVLQDDHSYSPSNIYHQLPGTTDHATYLEYIRSFPINDPPEIFGLHENANITFAQNETFTLLGNLLQLQPRSSPGGGAGQQREDVVEEISCSLLVKTPHPFNLAEVVQRYPVMYEQSMNTVLTQEVIRYNNLLTAIHATLNDLLKALKGLVVMSASLEEMAGSLFNNRVPTMWANKAYPSLKPLAAWIEDLILRVEFINYWIGNGIPSVFWISGFYFPQAFLTGTLQNYARKKLISVDTISFDFQVMKQGVTELTEVPADGSYIRGLFLEGARWDFQRHLLGESRPKELYASMPVIWLIPMAHRKPPTKGSYECPVYKTLTRAGTLSTTGHSTNFVFAIDIPTDKEEKHWIQRGVALLCALNY</sequence>